<sequence>MEKLSNYFGQNIIQKRIVITGGTTGIGKAIAELLVSLGGRVFIFGRDVNDFNEAMDDIKTKASAGEIYGVPADITKKEDVQMIWERIDNMLGGIDILINNAALAAGGIVEGNTDEWRYILDTNIWGYMAFAKEAVTRMKDQKSGHIINIGSMSAETQNKESVIYVATKTAIRGFSTSLRKEINPLGIKVSHIEPGAVTSDMQKDPKEVQEEKIKKMEMLEAEDIAMSVLFCLSQPKRCDIVSMQIRPHLQVI</sequence>
<protein>
    <submittedName>
        <fullName evidence="4">NADP-dependent 3-hydroxy acid dehydrogenase YdfG</fullName>
    </submittedName>
</protein>
<dbReference type="Proteomes" id="UP000184071">
    <property type="component" value="Unassembled WGS sequence"/>
</dbReference>
<organism evidence="4 5">
    <name type="scientific">Flavobacterium defluvii</name>
    <dbReference type="NCBI Taxonomy" id="370979"/>
    <lineage>
        <taxon>Bacteria</taxon>
        <taxon>Pseudomonadati</taxon>
        <taxon>Bacteroidota</taxon>
        <taxon>Flavobacteriia</taxon>
        <taxon>Flavobacteriales</taxon>
        <taxon>Flavobacteriaceae</taxon>
        <taxon>Flavobacterium</taxon>
    </lineage>
</organism>
<dbReference type="RefSeq" id="WP_073417515.1">
    <property type="nucleotide sequence ID" value="NZ_FQWC01000009.1"/>
</dbReference>
<proteinExistence type="inferred from homology"/>
<evidence type="ECO:0000256" key="3">
    <source>
        <dbReference type="RuleBase" id="RU000363"/>
    </source>
</evidence>
<evidence type="ECO:0000313" key="5">
    <source>
        <dbReference type="Proteomes" id="UP000184071"/>
    </source>
</evidence>
<dbReference type="PANTHER" id="PTHR43115">
    <property type="entry name" value="DEHYDROGENASE/REDUCTASE SDR FAMILY MEMBER 11"/>
    <property type="match status" value="1"/>
</dbReference>
<dbReference type="PROSITE" id="PS00061">
    <property type="entry name" value="ADH_SHORT"/>
    <property type="match status" value="1"/>
</dbReference>
<dbReference type="PRINTS" id="PR00080">
    <property type="entry name" value="SDRFAMILY"/>
</dbReference>
<gene>
    <name evidence="4" type="ORF">SAMN05443663_10959</name>
</gene>
<name>A0A1M5UJG9_9FLAO</name>
<dbReference type="FunFam" id="3.40.50.720:FF:000047">
    <property type="entry name" value="NADP-dependent L-serine/L-allo-threonine dehydrogenase"/>
    <property type="match status" value="1"/>
</dbReference>
<dbReference type="InterPro" id="IPR002347">
    <property type="entry name" value="SDR_fam"/>
</dbReference>
<dbReference type="STRING" id="370979.SAMN05443663_10959"/>
<dbReference type="Gene3D" id="3.40.50.720">
    <property type="entry name" value="NAD(P)-binding Rossmann-like Domain"/>
    <property type="match status" value="1"/>
</dbReference>
<dbReference type="SUPFAM" id="SSF51735">
    <property type="entry name" value="NAD(P)-binding Rossmann-fold domains"/>
    <property type="match status" value="1"/>
</dbReference>
<dbReference type="PANTHER" id="PTHR43115:SF4">
    <property type="entry name" value="DEHYDROGENASE_REDUCTASE SDR FAMILY MEMBER 11"/>
    <property type="match status" value="1"/>
</dbReference>
<keyword evidence="5" id="KW-1185">Reference proteome</keyword>
<accession>A0A1M5UJG9</accession>
<keyword evidence="2" id="KW-0560">Oxidoreductase</keyword>
<evidence type="ECO:0000256" key="2">
    <source>
        <dbReference type="ARBA" id="ARBA00023002"/>
    </source>
</evidence>
<dbReference type="OrthoDB" id="658698at2"/>
<reference evidence="5" key="1">
    <citation type="submission" date="2016-11" db="EMBL/GenBank/DDBJ databases">
        <authorList>
            <person name="Varghese N."/>
            <person name="Submissions S."/>
        </authorList>
    </citation>
    <scope>NUCLEOTIDE SEQUENCE [LARGE SCALE GENOMIC DNA]</scope>
    <source>
        <strain evidence="5">DSM 17963</strain>
    </source>
</reference>
<evidence type="ECO:0000313" key="4">
    <source>
        <dbReference type="EMBL" id="SHH63048.1"/>
    </source>
</evidence>
<dbReference type="EMBL" id="FQWC01000009">
    <property type="protein sequence ID" value="SHH63048.1"/>
    <property type="molecule type" value="Genomic_DNA"/>
</dbReference>
<dbReference type="GO" id="GO:0016616">
    <property type="term" value="F:oxidoreductase activity, acting on the CH-OH group of donors, NAD or NADP as acceptor"/>
    <property type="evidence" value="ECO:0007669"/>
    <property type="project" value="UniProtKB-ARBA"/>
</dbReference>
<evidence type="ECO:0000256" key="1">
    <source>
        <dbReference type="ARBA" id="ARBA00006484"/>
    </source>
</evidence>
<dbReference type="CDD" id="cd05233">
    <property type="entry name" value="SDR_c"/>
    <property type="match status" value="1"/>
</dbReference>
<dbReference type="InterPro" id="IPR036291">
    <property type="entry name" value="NAD(P)-bd_dom_sf"/>
</dbReference>
<dbReference type="InterPro" id="IPR020904">
    <property type="entry name" value="Sc_DH/Rdtase_CS"/>
</dbReference>
<dbReference type="AlphaFoldDB" id="A0A1M5UJG9"/>
<comment type="similarity">
    <text evidence="1 3">Belongs to the short-chain dehydrogenases/reductases (SDR) family.</text>
</comment>
<dbReference type="Pfam" id="PF00106">
    <property type="entry name" value="adh_short"/>
    <property type="match status" value="1"/>
</dbReference>
<dbReference type="PRINTS" id="PR00081">
    <property type="entry name" value="GDHRDH"/>
</dbReference>